<name>A0A0H2YS20_CLOP1</name>
<dbReference type="RefSeq" id="WP_003455482.1">
    <property type="nucleotide sequence ID" value="NC_008261.1"/>
</dbReference>
<evidence type="ECO:0000313" key="3">
    <source>
        <dbReference type="EMBL" id="ABG83824.1"/>
    </source>
</evidence>
<accession>A0A0H2YS20</accession>
<dbReference type="EMBL" id="CP000246">
    <property type="protein sequence ID" value="ABG83824.1"/>
    <property type="molecule type" value="Genomic_DNA"/>
</dbReference>
<keyword evidence="4" id="KW-1185">Reference proteome</keyword>
<dbReference type="AlphaFoldDB" id="A0A0H2YS20"/>
<dbReference type="GO" id="GO:0016740">
    <property type="term" value="F:transferase activity"/>
    <property type="evidence" value="ECO:0007669"/>
    <property type="project" value="UniProtKB-KW"/>
</dbReference>
<sequence length="137" mass="15056">MKILVVGHGEYSTGIKSVIKLLTGVEENIDAINLNGELTHDEFTVKVKNYIEDNNDLIVFADITGGAPFQITSREILLNEKSENQYVVGGVSVACILEVVMNTLVLENNENHRGVIEEALNKLPEMSSVICRKDLVG</sequence>
<dbReference type="PaxDb" id="195103-CPF_0404"/>
<feature type="domain" description="PTS EIIA type-4" evidence="2">
    <location>
        <begin position="1"/>
        <end position="123"/>
    </location>
</feature>
<dbReference type="STRING" id="195103.CPF_0404"/>
<dbReference type="eggNOG" id="COG2893">
    <property type="taxonomic scope" value="Bacteria"/>
</dbReference>
<dbReference type="HOGENOM" id="CLU_123235_3_1_9"/>
<evidence type="ECO:0000313" key="4">
    <source>
        <dbReference type="Proteomes" id="UP000001823"/>
    </source>
</evidence>
<dbReference type="InterPro" id="IPR004701">
    <property type="entry name" value="PTS_EIIA_man-typ"/>
</dbReference>
<organism evidence="3 4">
    <name type="scientific">Clostridium perfringens (strain ATCC 13124 / DSM 756 / JCM 1290 / NCIMB 6125 / NCTC 8237 / Type A)</name>
    <dbReference type="NCBI Taxonomy" id="195103"/>
    <lineage>
        <taxon>Bacteria</taxon>
        <taxon>Bacillati</taxon>
        <taxon>Bacillota</taxon>
        <taxon>Clostridia</taxon>
        <taxon>Eubacteriales</taxon>
        <taxon>Clostridiaceae</taxon>
        <taxon>Clostridium</taxon>
    </lineage>
</organism>
<dbReference type="Pfam" id="PF03610">
    <property type="entry name" value="EIIA-man"/>
    <property type="match status" value="1"/>
</dbReference>
<dbReference type="Proteomes" id="UP000001823">
    <property type="component" value="Chromosome"/>
</dbReference>
<evidence type="ECO:0000259" key="2">
    <source>
        <dbReference type="PROSITE" id="PS51096"/>
    </source>
</evidence>
<dbReference type="GO" id="GO:0009401">
    <property type="term" value="P:phosphoenolpyruvate-dependent sugar phosphotransferase system"/>
    <property type="evidence" value="ECO:0007669"/>
    <property type="project" value="InterPro"/>
</dbReference>
<dbReference type="Gene3D" id="3.40.50.510">
    <property type="entry name" value="Phosphotransferase system, mannose-type IIA component"/>
    <property type="match status" value="1"/>
</dbReference>
<keyword evidence="1" id="KW-0808">Transferase</keyword>
<reference evidence="3 4" key="1">
    <citation type="journal article" date="2006" name="Genome Res.">
        <title>Skewed genomic variability in strains of the toxigenic bacterial pathogen, Clostridium perfringens.</title>
        <authorList>
            <person name="Myers G.S."/>
            <person name="Rasko D.A."/>
            <person name="Cheung J.K."/>
            <person name="Ravel J."/>
            <person name="Seshadri R."/>
            <person name="Deboy R.T."/>
            <person name="Ren Q."/>
            <person name="Varga J."/>
            <person name="Awad M.M."/>
            <person name="Brinkac L.M."/>
            <person name="Daugherty S.C."/>
            <person name="Haft D.H."/>
            <person name="Dodson R.J."/>
            <person name="Madupu R."/>
            <person name="Nelson W.C."/>
            <person name="Rosovitz M.J."/>
            <person name="Sullivan S.A."/>
            <person name="Khouri H."/>
            <person name="Dimitrov G.I."/>
            <person name="Watkins K.L."/>
            <person name="Mulligan S."/>
            <person name="Benton J."/>
            <person name="Radune D."/>
            <person name="Fisher D.J."/>
            <person name="Atkins H.S."/>
            <person name="Hiscox T."/>
            <person name="Jost B.H."/>
            <person name="Billington S.J."/>
            <person name="Songer J.G."/>
            <person name="McClane B.A."/>
            <person name="Titball R.W."/>
            <person name="Rood J.I."/>
            <person name="Melville S.B."/>
            <person name="Paulsen I.T."/>
        </authorList>
    </citation>
    <scope>NUCLEOTIDE SEQUENCE [LARGE SCALE GENOMIC DNA]</scope>
    <source>
        <strain evidence="4">ATCC 13124 / DSM 756 / JCM 1290 / NCIMB 6125 / NCTC 8237 / S 107 / Type A</strain>
    </source>
</reference>
<gene>
    <name evidence="3" type="ordered locus">CPF_0404</name>
</gene>
<dbReference type="InterPro" id="IPR051471">
    <property type="entry name" value="Bacterial_PTS_sugar_comp"/>
</dbReference>
<proteinExistence type="predicted"/>
<dbReference type="SUPFAM" id="SSF53062">
    <property type="entry name" value="PTS system fructose IIA component-like"/>
    <property type="match status" value="1"/>
</dbReference>
<dbReference type="PROSITE" id="PS51096">
    <property type="entry name" value="PTS_EIIA_TYPE_4"/>
    <property type="match status" value="1"/>
</dbReference>
<dbReference type="GeneID" id="93003250"/>
<evidence type="ECO:0000256" key="1">
    <source>
        <dbReference type="ARBA" id="ARBA00022679"/>
    </source>
</evidence>
<protein>
    <submittedName>
        <fullName evidence="3">PTS system, mannose/fructose/sorbose family, IIA component</fullName>
    </submittedName>
</protein>
<dbReference type="GO" id="GO:0016020">
    <property type="term" value="C:membrane"/>
    <property type="evidence" value="ECO:0007669"/>
    <property type="project" value="InterPro"/>
</dbReference>
<dbReference type="KEGG" id="cpf:CPF_0404"/>
<dbReference type="PANTHER" id="PTHR33799">
    <property type="entry name" value="PTS PERMEASE-RELATED-RELATED"/>
    <property type="match status" value="1"/>
</dbReference>
<dbReference type="PANTHER" id="PTHR33799:SF1">
    <property type="entry name" value="PTS SYSTEM MANNOSE-SPECIFIC EIIAB COMPONENT-RELATED"/>
    <property type="match status" value="1"/>
</dbReference>
<dbReference type="InterPro" id="IPR036662">
    <property type="entry name" value="PTS_EIIA_man-typ_sf"/>
</dbReference>